<evidence type="ECO:0000256" key="7">
    <source>
        <dbReference type="ARBA" id="ARBA00022840"/>
    </source>
</evidence>
<evidence type="ECO:0000256" key="4">
    <source>
        <dbReference type="ARBA" id="ARBA00022723"/>
    </source>
</evidence>
<dbReference type="PRINTS" id="PR00959">
    <property type="entry name" value="MEVGALKINASE"/>
</dbReference>
<dbReference type="InterPro" id="IPR006204">
    <property type="entry name" value="GHMP_kinase_N_dom"/>
</dbReference>
<dbReference type="InterPro" id="IPR019741">
    <property type="entry name" value="Galactokinase_CS"/>
</dbReference>
<protein>
    <recommendedName>
        <fullName evidence="11">Galactokinase</fullName>
        <ecNumber evidence="11">2.7.1.6</ecNumber>
    </recommendedName>
</protein>
<dbReference type="GO" id="GO:0005524">
    <property type="term" value="F:ATP binding"/>
    <property type="evidence" value="ECO:0007669"/>
    <property type="project" value="UniProtKB-UniRule"/>
</dbReference>
<dbReference type="FunFam" id="3.30.230.10:FF:000017">
    <property type="entry name" value="Galactokinase"/>
    <property type="match status" value="1"/>
</dbReference>
<dbReference type="NCBIfam" id="TIGR00131">
    <property type="entry name" value="gal_kin"/>
    <property type="match status" value="1"/>
</dbReference>
<keyword evidence="3" id="KW-0808">Transferase</keyword>
<dbReference type="OrthoDB" id="250531at2"/>
<dbReference type="GO" id="GO:0005829">
    <property type="term" value="C:cytosol"/>
    <property type="evidence" value="ECO:0007669"/>
    <property type="project" value="TreeGrafter"/>
</dbReference>
<dbReference type="PROSITE" id="PS00627">
    <property type="entry name" value="GHMP_KINASES_ATP"/>
    <property type="match status" value="1"/>
</dbReference>
<dbReference type="GO" id="GO:0004335">
    <property type="term" value="F:galactokinase activity"/>
    <property type="evidence" value="ECO:0007669"/>
    <property type="project" value="UniProtKB-UniRule"/>
</dbReference>
<keyword evidence="10" id="KW-0119">Carbohydrate metabolism</keyword>
<evidence type="ECO:0000256" key="6">
    <source>
        <dbReference type="ARBA" id="ARBA00022777"/>
    </source>
</evidence>
<organism evidence="15 16">
    <name type="scientific">Chryseobacterium phosphatilyticum</name>
    <dbReference type="NCBI Taxonomy" id="475075"/>
    <lineage>
        <taxon>Bacteria</taxon>
        <taxon>Pseudomonadati</taxon>
        <taxon>Bacteroidota</taxon>
        <taxon>Flavobacteriia</taxon>
        <taxon>Flavobacteriales</taxon>
        <taxon>Weeksellaceae</taxon>
        <taxon>Chryseobacterium group</taxon>
        <taxon>Chryseobacterium</taxon>
    </lineage>
</organism>
<keyword evidence="16" id="KW-1185">Reference proteome</keyword>
<dbReference type="FunFam" id="3.30.70.890:FF:000001">
    <property type="entry name" value="Galactokinase"/>
    <property type="match status" value="1"/>
</dbReference>
<dbReference type="InterPro" id="IPR020568">
    <property type="entry name" value="Ribosomal_Su5_D2-typ_SF"/>
</dbReference>
<dbReference type="Pfam" id="PF00288">
    <property type="entry name" value="GHMP_kinases_N"/>
    <property type="match status" value="1"/>
</dbReference>
<evidence type="ECO:0000256" key="1">
    <source>
        <dbReference type="ARBA" id="ARBA00006566"/>
    </source>
</evidence>
<keyword evidence="2" id="KW-0963">Cytoplasm</keyword>
<keyword evidence="8" id="KW-0460">Magnesium</keyword>
<dbReference type="Pfam" id="PF10509">
    <property type="entry name" value="GalKase_gal_bdg"/>
    <property type="match status" value="1"/>
</dbReference>
<dbReference type="Gene3D" id="3.30.230.10">
    <property type="match status" value="1"/>
</dbReference>
<dbReference type="PRINTS" id="PR00473">
    <property type="entry name" value="GALCTOKINASE"/>
</dbReference>
<dbReference type="Pfam" id="PF08544">
    <property type="entry name" value="GHMP_kinases_C"/>
    <property type="match status" value="1"/>
</dbReference>
<keyword evidence="9" id="KW-0299">Galactose metabolism</keyword>
<evidence type="ECO:0000256" key="11">
    <source>
        <dbReference type="NCBIfam" id="TIGR00131"/>
    </source>
</evidence>
<dbReference type="RefSeq" id="WP_103248640.1">
    <property type="nucleotide sequence ID" value="NZ_PPED02000010.1"/>
</dbReference>
<dbReference type="SUPFAM" id="SSF54211">
    <property type="entry name" value="Ribosomal protein S5 domain 2-like"/>
    <property type="match status" value="1"/>
</dbReference>
<dbReference type="Proteomes" id="UP000236594">
    <property type="component" value="Unassembled WGS sequence"/>
</dbReference>
<dbReference type="InterPro" id="IPR019539">
    <property type="entry name" value="GalKase_N"/>
</dbReference>
<keyword evidence="5" id="KW-0547">Nucleotide-binding</keyword>
<dbReference type="EC" id="2.7.1.6" evidence="11"/>
<sequence>MEKLITQTREAFELHFGVCPDHIFLSPGRINIIGEHLDYNDGFVLPAAIDKYICFGVRKNSGSASCRMLSLDFDEYFSFEASTIPDVWPTWAGYMVGVVAGIRELDKKIGGIDIVFKGNIPMGAGLSSSAALECGFATVLNGIFNLQLSKKEIALLCQRSENNFVGVNCGIMDQFASVFGKKDKVMMLNCDSLEYQYYNAELTDYNFILFDSCVKHSHLSSGYNERRNEIENGKKIIKNKFPEIKSFRDCTHEMLRTTREELGEIPYKRCLYVIEEMNRVVKAADALKNQDLKLLGKLLTETHLGLSQLYEVSCHELDFLVDGALKLEGVLGARMMGGGFGGCSINLIKKDKEKFIIEQMKLRYHNAYGISLKAYNVNISDGSKEYLKNETDL</sequence>
<keyword evidence="7" id="KW-0067">ATP-binding</keyword>
<keyword evidence="6 15" id="KW-0418">Kinase</keyword>
<gene>
    <name evidence="15" type="primary">galK</name>
    <name evidence="15" type="ORF">C1631_023020</name>
</gene>
<comment type="caution">
    <text evidence="15">The sequence shown here is derived from an EMBL/GenBank/DDBJ whole genome shotgun (WGS) entry which is preliminary data.</text>
</comment>
<feature type="domain" description="GHMP kinase C-terminal" evidence="13">
    <location>
        <begin position="284"/>
        <end position="365"/>
    </location>
</feature>
<dbReference type="InterPro" id="IPR006206">
    <property type="entry name" value="Mevalonate/galactokinase"/>
</dbReference>
<evidence type="ECO:0000259" key="13">
    <source>
        <dbReference type="Pfam" id="PF08544"/>
    </source>
</evidence>
<evidence type="ECO:0000256" key="5">
    <source>
        <dbReference type="ARBA" id="ARBA00022741"/>
    </source>
</evidence>
<accession>A0A316WRW9</accession>
<name>A0A316WRW9_9FLAO</name>
<keyword evidence="4" id="KW-0479">Metal-binding</keyword>
<dbReference type="InterPro" id="IPR013750">
    <property type="entry name" value="GHMP_kinase_C_dom"/>
</dbReference>
<evidence type="ECO:0000256" key="8">
    <source>
        <dbReference type="ARBA" id="ARBA00022842"/>
    </source>
</evidence>
<dbReference type="Gene3D" id="3.30.70.890">
    <property type="entry name" value="GHMP kinase, C-terminal domain"/>
    <property type="match status" value="1"/>
</dbReference>
<evidence type="ECO:0000313" key="15">
    <source>
        <dbReference type="EMBL" id="PWN61978.1"/>
    </source>
</evidence>
<dbReference type="PIRSF" id="PIRSF000530">
    <property type="entry name" value="Galactokinase"/>
    <property type="match status" value="1"/>
</dbReference>
<evidence type="ECO:0000259" key="14">
    <source>
        <dbReference type="Pfam" id="PF10509"/>
    </source>
</evidence>
<dbReference type="InterPro" id="IPR036554">
    <property type="entry name" value="GHMP_kinase_C_sf"/>
</dbReference>
<dbReference type="InterPro" id="IPR014721">
    <property type="entry name" value="Ribsml_uS5_D2-typ_fold_subgr"/>
</dbReference>
<comment type="similarity">
    <text evidence="1">Belongs to the GHMP kinase family. GalK subfamily.</text>
</comment>
<evidence type="ECO:0000313" key="16">
    <source>
        <dbReference type="Proteomes" id="UP000236594"/>
    </source>
</evidence>
<dbReference type="PANTHER" id="PTHR10457">
    <property type="entry name" value="MEVALONATE KINASE/GALACTOKINASE"/>
    <property type="match status" value="1"/>
</dbReference>
<feature type="domain" description="Galactokinase N-terminal" evidence="14">
    <location>
        <begin position="10"/>
        <end position="58"/>
    </location>
</feature>
<reference evidence="15 16" key="1">
    <citation type="submission" date="2018-04" db="EMBL/GenBank/DDBJ databases">
        <title>Draft Genome Sequence of Phosphate-Solubilizing Chryseobacterium sp. ISE14 that is a Biocontrol and Plant Growth-Promoting Rhizobacterium Isolated from Cucumber.</title>
        <authorList>
            <person name="Jeong J.-J."/>
            <person name="Sang M.K."/>
            <person name="Choi I.-G."/>
            <person name="Kim K.D."/>
        </authorList>
    </citation>
    <scope>NUCLEOTIDE SEQUENCE [LARGE SCALE GENOMIC DNA]</scope>
    <source>
        <strain evidence="15 16">ISE14</strain>
    </source>
</reference>
<evidence type="ECO:0000256" key="2">
    <source>
        <dbReference type="ARBA" id="ARBA00022490"/>
    </source>
</evidence>
<dbReference type="PANTHER" id="PTHR10457:SF7">
    <property type="entry name" value="GALACTOKINASE-RELATED"/>
    <property type="match status" value="1"/>
</dbReference>
<dbReference type="InterPro" id="IPR006203">
    <property type="entry name" value="GHMP_knse_ATP-bd_CS"/>
</dbReference>
<evidence type="ECO:0000259" key="12">
    <source>
        <dbReference type="Pfam" id="PF00288"/>
    </source>
</evidence>
<evidence type="ECO:0000256" key="10">
    <source>
        <dbReference type="ARBA" id="ARBA00023277"/>
    </source>
</evidence>
<dbReference type="PROSITE" id="PS00106">
    <property type="entry name" value="GALACTOKINASE"/>
    <property type="match status" value="1"/>
</dbReference>
<evidence type="ECO:0000256" key="9">
    <source>
        <dbReference type="ARBA" id="ARBA00023144"/>
    </source>
</evidence>
<dbReference type="SUPFAM" id="SSF55060">
    <property type="entry name" value="GHMP Kinase, C-terminal domain"/>
    <property type="match status" value="1"/>
</dbReference>
<dbReference type="EMBL" id="PPED02000010">
    <property type="protein sequence ID" value="PWN61978.1"/>
    <property type="molecule type" value="Genomic_DNA"/>
</dbReference>
<proteinExistence type="inferred from homology"/>
<feature type="domain" description="GHMP kinase N-terminal" evidence="12">
    <location>
        <begin position="102"/>
        <end position="181"/>
    </location>
</feature>
<dbReference type="GO" id="GO:0006012">
    <property type="term" value="P:galactose metabolic process"/>
    <property type="evidence" value="ECO:0007669"/>
    <property type="project" value="UniProtKB-UniRule"/>
</dbReference>
<evidence type="ECO:0000256" key="3">
    <source>
        <dbReference type="ARBA" id="ARBA00022679"/>
    </source>
</evidence>
<dbReference type="AlphaFoldDB" id="A0A316WRW9"/>
<dbReference type="GO" id="GO:0046872">
    <property type="term" value="F:metal ion binding"/>
    <property type="evidence" value="ECO:0007669"/>
    <property type="project" value="UniProtKB-KW"/>
</dbReference>
<dbReference type="InterPro" id="IPR000705">
    <property type="entry name" value="Galactokinase"/>
</dbReference>